<dbReference type="InterPro" id="IPR036291">
    <property type="entry name" value="NAD(P)-bd_dom_sf"/>
</dbReference>
<dbReference type="Gene3D" id="3.30.360.10">
    <property type="entry name" value="Dihydrodipicolinate Reductase, domain 2"/>
    <property type="match status" value="1"/>
</dbReference>
<feature type="domain" description="Gfo/Idh/MocA-like oxidoreductase N-terminal" evidence="1">
    <location>
        <begin position="2"/>
        <end position="107"/>
    </location>
</feature>
<dbReference type="InterPro" id="IPR000683">
    <property type="entry name" value="Gfo/Idh/MocA-like_OxRdtase_N"/>
</dbReference>
<dbReference type="HOGENOM" id="CLU_023194_10_0_2"/>
<dbReference type="EMBL" id="CP003167">
    <property type="protein sequence ID" value="AGB02456.1"/>
    <property type="molecule type" value="Genomic_DNA"/>
</dbReference>
<evidence type="ECO:0000259" key="1">
    <source>
        <dbReference type="Pfam" id="PF01408"/>
    </source>
</evidence>
<protein>
    <submittedName>
        <fullName evidence="2">Putative dehydrogenase</fullName>
    </submittedName>
</protein>
<dbReference type="eggNOG" id="arCOG01622">
    <property type="taxonomic scope" value="Archaea"/>
</dbReference>
<reference evidence="3" key="1">
    <citation type="submission" date="2011-12" db="EMBL/GenBank/DDBJ databases">
        <title>Complete sequence of Methanoregula formicicum SMSP.</title>
        <authorList>
            <person name="Lucas S."/>
            <person name="Han J."/>
            <person name="Lapidus A."/>
            <person name="Cheng J.-F."/>
            <person name="Goodwin L."/>
            <person name="Pitluck S."/>
            <person name="Peters L."/>
            <person name="Ovchinnikova G."/>
            <person name="Teshima H."/>
            <person name="Detter J.C."/>
            <person name="Han C."/>
            <person name="Tapia R."/>
            <person name="Land M."/>
            <person name="Hauser L."/>
            <person name="Kyrpides N."/>
            <person name="Ivanova N."/>
            <person name="Pagani I."/>
            <person name="Imachi H."/>
            <person name="Tamaki H."/>
            <person name="Sekiguchi Y."/>
            <person name="Kamagata Y."/>
            <person name="Cadillo-Quiroz H."/>
            <person name="Zinder S."/>
            <person name="Liu W.-T."/>
            <person name="Woyke T."/>
        </authorList>
    </citation>
    <scope>NUCLEOTIDE SEQUENCE [LARGE SCALE GENOMIC DNA]</scope>
    <source>
        <strain evidence="3">DSM 22288 / NBRC 105244 / SMSP</strain>
    </source>
</reference>
<dbReference type="PANTHER" id="PTHR43377">
    <property type="entry name" value="BILIVERDIN REDUCTASE A"/>
    <property type="match status" value="1"/>
</dbReference>
<evidence type="ECO:0000313" key="3">
    <source>
        <dbReference type="Proteomes" id="UP000010824"/>
    </source>
</evidence>
<dbReference type="Pfam" id="PF01408">
    <property type="entry name" value="GFO_IDH_MocA"/>
    <property type="match status" value="1"/>
</dbReference>
<evidence type="ECO:0000313" key="2">
    <source>
        <dbReference type="EMBL" id="AGB02456.1"/>
    </source>
</evidence>
<dbReference type="Proteomes" id="UP000010824">
    <property type="component" value="Chromosome"/>
</dbReference>
<gene>
    <name evidence="2" type="ordered locus">Metfor_1420</name>
</gene>
<dbReference type="InterPro" id="IPR051450">
    <property type="entry name" value="Gfo/Idh/MocA_Oxidoreductases"/>
</dbReference>
<dbReference type="Gene3D" id="3.40.50.720">
    <property type="entry name" value="NAD(P)-binding Rossmann-like Domain"/>
    <property type="match status" value="1"/>
</dbReference>
<dbReference type="GeneID" id="14307809"/>
<accession>L0HF80</accession>
<dbReference type="PANTHER" id="PTHR43377:SF1">
    <property type="entry name" value="BILIVERDIN REDUCTASE A"/>
    <property type="match status" value="1"/>
</dbReference>
<organism evidence="2 3">
    <name type="scientific">Methanoregula formicica (strain DSM 22288 / NBRC 105244 / SMSP)</name>
    <dbReference type="NCBI Taxonomy" id="593750"/>
    <lineage>
        <taxon>Archaea</taxon>
        <taxon>Methanobacteriati</taxon>
        <taxon>Methanobacteriota</taxon>
        <taxon>Stenosarchaea group</taxon>
        <taxon>Methanomicrobia</taxon>
        <taxon>Methanomicrobiales</taxon>
        <taxon>Methanoregulaceae</taxon>
        <taxon>Methanoregula</taxon>
    </lineage>
</organism>
<proteinExistence type="predicted"/>
<dbReference type="RefSeq" id="WP_015285419.1">
    <property type="nucleotide sequence ID" value="NC_019943.1"/>
</dbReference>
<keyword evidence="3" id="KW-1185">Reference proteome</keyword>
<dbReference type="OrthoDB" id="25239at2157"/>
<dbReference type="InParanoid" id="L0HF80"/>
<dbReference type="SUPFAM" id="SSF51735">
    <property type="entry name" value="NAD(P)-binding Rossmann-fold domains"/>
    <property type="match status" value="1"/>
</dbReference>
<dbReference type="AlphaFoldDB" id="L0HF80"/>
<sequence>MDVGVIGCGIMGKNHIRVYSELKLVDQIYVYDPDPKSVSHLKTTCESVTVCPTIENLIKKVDATSICVPTPYHFRVAKQLIESHVPCLVEKPICQTVQEARELVKMIPDDLTVGVGHIERFNAIIPELAQIIKHPVYIEINRHNPGSSRIVGTSIIEDLMIHDIDILFNLFPIKEWSLTCSGNDDVATALFTLDSCPAILTASRKSSKKIRRIYIEEEHFTVEGDYMAQEIYIHRKPGRFSIDGERYSQETTIEKVQVNKSEPLKKELKTFLRAVRDKKPFTVTPQQALENMVICERIHKDLSNRERHVPVTSSGNPIVADRGGT</sequence>
<reference evidence="2 3" key="2">
    <citation type="journal article" date="2014" name="Genome Announc.">
        <title>Complete Genome Sequence of Methanoregula formicica SMSPT, a Mesophilic Hydrogenotrophic Methanogen Isolated from a Methanogenic Upflow Anaerobic Sludge Blanket Reactor.</title>
        <authorList>
            <person name="Yamamoto K."/>
            <person name="Tamaki H."/>
            <person name="Cadillo-Quiroz H."/>
            <person name="Imachi H."/>
            <person name="Kyrpides N."/>
            <person name="Woyke T."/>
            <person name="Goodwin L."/>
            <person name="Zinder S.H."/>
            <person name="Kamagata Y."/>
            <person name="Liu W.T."/>
        </authorList>
    </citation>
    <scope>NUCLEOTIDE SEQUENCE [LARGE SCALE GENOMIC DNA]</scope>
    <source>
        <strain evidence="3">DSM 22288 / NBRC 105244 / SMSP</strain>
    </source>
</reference>
<dbReference type="KEGG" id="mfo:Metfor_1420"/>
<name>L0HF80_METFS</name>
<dbReference type="STRING" id="593750.Metfor_1420"/>
<dbReference type="GO" id="GO:0000166">
    <property type="term" value="F:nucleotide binding"/>
    <property type="evidence" value="ECO:0007669"/>
    <property type="project" value="InterPro"/>
</dbReference>